<reference evidence="1 2" key="1">
    <citation type="journal article" date="2014" name="Genome Announc.">
        <title>Draft Genome Sequence of Geobacillus thermopakistaniensis Strain MAS1.</title>
        <authorList>
            <person name="Siddiqui M.A."/>
            <person name="Rashid N."/>
            <person name="Ayyampalayam S."/>
            <person name="Whitman W.B."/>
        </authorList>
    </citation>
    <scope>NUCLEOTIDE SEQUENCE [LARGE SCALE GENOMIC DNA]</scope>
    <source>
        <strain evidence="1 2">MAS1</strain>
    </source>
</reference>
<accession>A0A7U9JBI8</accession>
<organism evidence="1 2">
    <name type="scientific">Geobacillus thermopakistaniensis (strain MAS1)</name>
    <dbReference type="NCBI Taxonomy" id="1408282"/>
    <lineage>
        <taxon>Bacteria</taxon>
        <taxon>Bacillati</taxon>
        <taxon>Bacillota</taxon>
        <taxon>Bacilli</taxon>
        <taxon>Bacillales</taxon>
        <taxon>Anoxybacillaceae</taxon>
        <taxon>Geobacillus</taxon>
    </lineage>
</organism>
<proteinExistence type="predicted"/>
<sequence>MELQALSSDAVNRSFSGKNSGTPPFFSAFRRVLFFFCLTK</sequence>
<evidence type="ECO:0000313" key="2">
    <source>
        <dbReference type="Proteomes" id="UP000018339"/>
    </source>
</evidence>
<protein>
    <submittedName>
        <fullName evidence="1">Uncharacterized protein</fullName>
    </submittedName>
</protein>
<dbReference type="Proteomes" id="UP000018339">
    <property type="component" value="Unassembled WGS sequence"/>
</dbReference>
<gene>
    <name evidence="1" type="ORF">T260_08420</name>
</gene>
<dbReference type="EMBL" id="AYSF01000044">
    <property type="protein sequence ID" value="ESU72427.1"/>
    <property type="molecule type" value="Genomic_DNA"/>
</dbReference>
<dbReference type="AlphaFoldDB" id="A0A7U9JBI8"/>
<comment type="caution">
    <text evidence="1">The sequence shown here is derived from an EMBL/GenBank/DDBJ whole genome shotgun (WGS) entry which is preliminary data.</text>
</comment>
<name>A0A7U9JBI8_GEOTM</name>
<keyword evidence="2" id="KW-1185">Reference proteome</keyword>
<evidence type="ECO:0000313" key="1">
    <source>
        <dbReference type="EMBL" id="ESU72427.1"/>
    </source>
</evidence>